<sequence>MSSPKEGGRRSLGEEQLEVEVMPADTDTSNLRKLNRSARWETTHHAMQIPTTTPDVPVKEAVTSTLLPKKRKTLGWQERALPEETLELHKEDTDLEQNEAVLVAEVGGGVDLPKNDVYDTLWAILDAESDNEAEEMPREWDLDSALLNWSRNEPDVGLAGPDQGLPPTEI</sequence>
<feature type="region of interest" description="Disordered" evidence="1">
    <location>
        <begin position="1"/>
        <end position="31"/>
    </location>
</feature>
<feature type="compositionally biased region" description="Basic and acidic residues" evidence="1">
    <location>
        <begin position="1"/>
        <end position="13"/>
    </location>
</feature>
<proteinExistence type="predicted"/>
<dbReference type="EMBL" id="JASCZI010271991">
    <property type="protein sequence ID" value="MED6218909.1"/>
    <property type="molecule type" value="Genomic_DNA"/>
</dbReference>
<gene>
    <name evidence="2" type="ORF">PIB30_030920</name>
</gene>
<evidence type="ECO:0000313" key="3">
    <source>
        <dbReference type="Proteomes" id="UP001341840"/>
    </source>
</evidence>
<evidence type="ECO:0000313" key="2">
    <source>
        <dbReference type="EMBL" id="MED6218909.1"/>
    </source>
</evidence>
<accession>A0ABU6ZBF0</accession>
<comment type="caution">
    <text evidence="2">The sequence shown here is derived from an EMBL/GenBank/DDBJ whole genome shotgun (WGS) entry which is preliminary data.</text>
</comment>
<evidence type="ECO:0000256" key="1">
    <source>
        <dbReference type="SAM" id="MobiDB-lite"/>
    </source>
</evidence>
<name>A0ABU6ZBF0_9FABA</name>
<keyword evidence="3" id="KW-1185">Reference proteome</keyword>
<feature type="region of interest" description="Disordered" evidence="1">
    <location>
        <begin position="151"/>
        <end position="170"/>
    </location>
</feature>
<organism evidence="2 3">
    <name type="scientific">Stylosanthes scabra</name>
    <dbReference type="NCBI Taxonomy" id="79078"/>
    <lineage>
        <taxon>Eukaryota</taxon>
        <taxon>Viridiplantae</taxon>
        <taxon>Streptophyta</taxon>
        <taxon>Embryophyta</taxon>
        <taxon>Tracheophyta</taxon>
        <taxon>Spermatophyta</taxon>
        <taxon>Magnoliopsida</taxon>
        <taxon>eudicotyledons</taxon>
        <taxon>Gunneridae</taxon>
        <taxon>Pentapetalae</taxon>
        <taxon>rosids</taxon>
        <taxon>fabids</taxon>
        <taxon>Fabales</taxon>
        <taxon>Fabaceae</taxon>
        <taxon>Papilionoideae</taxon>
        <taxon>50 kb inversion clade</taxon>
        <taxon>dalbergioids sensu lato</taxon>
        <taxon>Dalbergieae</taxon>
        <taxon>Pterocarpus clade</taxon>
        <taxon>Stylosanthes</taxon>
    </lineage>
</organism>
<dbReference type="Proteomes" id="UP001341840">
    <property type="component" value="Unassembled WGS sequence"/>
</dbReference>
<reference evidence="2 3" key="1">
    <citation type="journal article" date="2023" name="Plants (Basel)">
        <title>Bridging the Gap: Combining Genomics and Transcriptomics Approaches to Understand Stylosanthes scabra, an Orphan Legume from the Brazilian Caatinga.</title>
        <authorList>
            <person name="Ferreira-Neto J.R.C."/>
            <person name="da Silva M.D."/>
            <person name="Binneck E."/>
            <person name="de Melo N.F."/>
            <person name="da Silva R.H."/>
            <person name="de Melo A.L.T.M."/>
            <person name="Pandolfi V."/>
            <person name="Bustamante F.O."/>
            <person name="Brasileiro-Vidal A.C."/>
            <person name="Benko-Iseppon A.M."/>
        </authorList>
    </citation>
    <scope>NUCLEOTIDE SEQUENCE [LARGE SCALE GENOMIC DNA]</scope>
    <source>
        <tissue evidence="2">Leaves</tissue>
    </source>
</reference>
<protein>
    <submittedName>
        <fullName evidence="2">Uncharacterized protein</fullName>
    </submittedName>
</protein>